<evidence type="ECO:0000313" key="1">
    <source>
        <dbReference type="Proteomes" id="UP000887576"/>
    </source>
</evidence>
<dbReference type="Proteomes" id="UP000887576">
    <property type="component" value="Unplaced"/>
</dbReference>
<protein>
    <submittedName>
        <fullName evidence="2">Arrestin C-terminal-like domain-containing protein</fullName>
    </submittedName>
</protein>
<name>A0AC34Q5Y0_9BILA</name>
<organism evidence="1 2">
    <name type="scientific">Panagrolaimus sp. JU765</name>
    <dbReference type="NCBI Taxonomy" id="591449"/>
    <lineage>
        <taxon>Eukaryota</taxon>
        <taxon>Metazoa</taxon>
        <taxon>Ecdysozoa</taxon>
        <taxon>Nematoda</taxon>
        <taxon>Chromadorea</taxon>
        <taxon>Rhabditida</taxon>
        <taxon>Tylenchina</taxon>
        <taxon>Panagrolaimomorpha</taxon>
        <taxon>Panagrolaimoidea</taxon>
        <taxon>Panagrolaimidae</taxon>
        <taxon>Panagrolaimus</taxon>
    </lineage>
</organism>
<dbReference type="WBParaSite" id="JU765_v2.g13288.t1">
    <property type="protein sequence ID" value="JU765_v2.g13288.t1"/>
    <property type="gene ID" value="JU765_v2.g13288"/>
</dbReference>
<evidence type="ECO:0000313" key="2">
    <source>
        <dbReference type="WBParaSite" id="JU765_v2.g13288.t1"/>
    </source>
</evidence>
<sequence>MVKLDRFEIILNNPEEVYFAGQEITGKVIIETSEEKKVNEILLELKGRARTYWTKHSGKSRIHCSDSVPYFCEQLNTHYTSKFVTTSADGKSREKILPAGVHEVPFSYTLPKTLPSSFEGEFGFVRYTCKATCERPWDFDIVARKVFTVIGIEDINGDAEALSPASTADSNYNIRFCCRKQGCVSGEMSIERSGYTPGEVINVHCKINNESQRTIRTPLIRIRQEVNYKAKTFSGSECTRKTSRNVMTVEKPDVAASSVREWDEKVILPSLAPRLSKCSSINLQYFLELIVDQKLKLSLPLIIGTIPLLSDVVTKVKVKNTKSKELKPSTANGDAVDPGNDNGDLIVQVTVTDEAGNVVEETDKLDDEMDCLLAAKKRVRMPSSILSELYPSLPSPYYRECHFGKVNISEEKEKIQYGESSYAPKYPFYTD</sequence>
<accession>A0AC34Q5Y0</accession>
<proteinExistence type="predicted"/>
<reference evidence="2" key="1">
    <citation type="submission" date="2022-11" db="UniProtKB">
        <authorList>
            <consortium name="WormBaseParasite"/>
        </authorList>
    </citation>
    <scope>IDENTIFICATION</scope>
</reference>